<accession>A0AAD6ZRA3</accession>
<feature type="domain" description="Ricin B lectin" evidence="1">
    <location>
        <begin position="226"/>
        <end position="299"/>
    </location>
</feature>
<sequence>MQLRLYQGTLGAVGQAVRCTPIKPPCTYDLLRTTLPILYDQAPAPPSLPFWRYVAWRVLPGTISTVLDLTPLTKAPMTSSSISPSHVISFTAFAAAAAPFPASTHALPLLVAQSRPAPSRCRALDLYPRTHPSTAAQLHGEALYAGNDWLGMLNCVSDQVMIKLSVLTLLAFVAVSVHAKPPPVPVPIDEVLLIQDFKANVFDLEFGSANELSPVQTLNHKLRTSAQGWIIEEVFDGLYAIQNYASRSYLSYTGAVTGLDSTSAQLCGHGDPFLWSIIPNANGKNKFNIIEPQSGLAVTSWPGIQSAIIGLTTPEHLLPPTALGIATYKARRLDVVVVKGKEKAVHCAAQPGLCCL</sequence>
<organism evidence="2 3">
    <name type="scientific">Mycena albidolilacea</name>
    <dbReference type="NCBI Taxonomy" id="1033008"/>
    <lineage>
        <taxon>Eukaryota</taxon>
        <taxon>Fungi</taxon>
        <taxon>Dikarya</taxon>
        <taxon>Basidiomycota</taxon>
        <taxon>Agaricomycotina</taxon>
        <taxon>Agaricomycetes</taxon>
        <taxon>Agaricomycetidae</taxon>
        <taxon>Agaricales</taxon>
        <taxon>Marasmiineae</taxon>
        <taxon>Mycenaceae</taxon>
        <taxon>Mycena</taxon>
    </lineage>
</organism>
<gene>
    <name evidence="2" type="ORF">DFH08DRAFT_965615</name>
</gene>
<comment type="caution">
    <text evidence="2">The sequence shown here is derived from an EMBL/GenBank/DDBJ whole genome shotgun (WGS) entry which is preliminary data.</text>
</comment>
<evidence type="ECO:0000313" key="2">
    <source>
        <dbReference type="EMBL" id="KAJ7334875.1"/>
    </source>
</evidence>
<dbReference type="Proteomes" id="UP001218218">
    <property type="component" value="Unassembled WGS sequence"/>
</dbReference>
<evidence type="ECO:0000313" key="3">
    <source>
        <dbReference type="Proteomes" id="UP001218218"/>
    </source>
</evidence>
<evidence type="ECO:0000259" key="1">
    <source>
        <dbReference type="Pfam" id="PF14200"/>
    </source>
</evidence>
<dbReference type="EMBL" id="JARIHO010000032">
    <property type="protein sequence ID" value="KAJ7334875.1"/>
    <property type="molecule type" value="Genomic_DNA"/>
</dbReference>
<protein>
    <recommendedName>
        <fullName evidence="1">Ricin B lectin domain-containing protein</fullName>
    </recommendedName>
</protein>
<dbReference type="AlphaFoldDB" id="A0AAD6ZRA3"/>
<proteinExistence type="predicted"/>
<keyword evidence="3" id="KW-1185">Reference proteome</keyword>
<reference evidence="2" key="1">
    <citation type="submission" date="2023-03" db="EMBL/GenBank/DDBJ databases">
        <title>Massive genome expansion in bonnet fungi (Mycena s.s.) driven by repeated elements and novel gene families across ecological guilds.</title>
        <authorList>
            <consortium name="Lawrence Berkeley National Laboratory"/>
            <person name="Harder C.B."/>
            <person name="Miyauchi S."/>
            <person name="Viragh M."/>
            <person name="Kuo A."/>
            <person name="Thoen E."/>
            <person name="Andreopoulos B."/>
            <person name="Lu D."/>
            <person name="Skrede I."/>
            <person name="Drula E."/>
            <person name="Henrissat B."/>
            <person name="Morin E."/>
            <person name="Kohler A."/>
            <person name="Barry K."/>
            <person name="LaButti K."/>
            <person name="Morin E."/>
            <person name="Salamov A."/>
            <person name="Lipzen A."/>
            <person name="Mereny Z."/>
            <person name="Hegedus B."/>
            <person name="Baldrian P."/>
            <person name="Stursova M."/>
            <person name="Weitz H."/>
            <person name="Taylor A."/>
            <person name="Grigoriev I.V."/>
            <person name="Nagy L.G."/>
            <person name="Martin F."/>
            <person name="Kauserud H."/>
        </authorList>
    </citation>
    <scope>NUCLEOTIDE SEQUENCE</scope>
    <source>
        <strain evidence="2">CBHHK002</strain>
    </source>
</reference>
<dbReference type="Pfam" id="PF14200">
    <property type="entry name" value="RicinB_lectin_2"/>
    <property type="match status" value="1"/>
</dbReference>
<dbReference type="CDD" id="cd00161">
    <property type="entry name" value="beta-trefoil_Ricin-like"/>
    <property type="match status" value="1"/>
</dbReference>
<dbReference type="InterPro" id="IPR000772">
    <property type="entry name" value="Ricin_B_lectin"/>
</dbReference>
<name>A0AAD6ZRA3_9AGAR</name>
<dbReference type="Gene3D" id="2.80.10.50">
    <property type="match status" value="1"/>
</dbReference>